<comment type="subcellular location">
    <subcellularLocation>
        <location evidence="1">Membrane</location>
        <topology evidence="1">Multi-pass membrane protein</topology>
    </subcellularLocation>
</comment>
<dbReference type="InterPro" id="IPR045238">
    <property type="entry name" value="Tim23-like"/>
</dbReference>
<dbReference type="PANTHER" id="PTHR15371:SF0">
    <property type="entry name" value="SD19278P"/>
    <property type="match status" value="1"/>
</dbReference>
<reference evidence="5 6" key="1">
    <citation type="submission" date="2020-08" db="EMBL/GenBank/DDBJ databases">
        <authorList>
            <person name="Hejnol A."/>
        </authorList>
    </citation>
    <scope>NUCLEOTIDE SEQUENCE [LARGE SCALE GENOMIC DNA]</scope>
</reference>
<evidence type="ECO:0000256" key="1">
    <source>
        <dbReference type="ARBA" id="ARBA00004141"/>
    </source>
</evidence>
<keyword evidence="4" id="KW-0472">Membrane</keyword>
<evidence type="ECO:0000313" key="5">
    <source>
        <dbReference type="EMBL" id="CAD5110838.1"/>
    </source>
</evidence>
<dbReference type="EMBL" id="CAJFCJ010000001">
    <property type="protein sequence ID" value="CAD5110838.1"/>
    <property type="molecule type" value="Genomic_DNA"/>
</dbReference>
<name>A0A7I8V6G0_9ANNE</name>
<comment type="caution">
    <text evidence="5">The sequence shown here is derived from an EMBL/GenBank/DDBJ whole genome shotgun (WGS) entry which is preliminary data.</text>
</comment>
<sequence length="225" mass="23610">MSFENKGTFGSLFGGYSSSDPMMNVPGKQKYQNDSLSAYGSLISMRRHFSVTSSPASSVVSPYLNVDPSILGVGGDSQFILPEGQSHTRGRFEMAFSQIGGSVFGGAVVGATTGLFRGVSNTSQLQGAIRRTQLLNYVTKQGASTAQTLGVVAFMYSGIGVILSKVRGADDEMNTVAAATLTGTLFKLSGGLRSCARGGLVGFGLSSAYLLVTRLDRIKQIMGMK</sequence>
<organism evidence="5 6">
    <name type="scientific">Dimorphilus gyrociliatus</name>
    <dbReference type="NCBI Taxonomy" id="2664684"/>
    <lineage>
        <taxon>Eukaryota</taxon>
        <taxon>Metazoa</taxon>
        <taxon>Spiralia</taxon>
        <taxon>Lophotrochozoa</taxon>
        <taxon>Annelida</taxon>
        <taxon>Polychaeta</taxon>
        <taxon>Polychaeta incertae sedis</taxon>
        <taxon>Dinophilidae</taxon>
        <taxon>Dimorphilus</taxon>
    </lineage>
</organism>
<gene>
    <name evidence="5" type="ORF">DGYR_LOCUS198</name>
</gene>
<dbReference type="Pfam" id="PF02466">
    <property type="entry name" value="Tim17"/>
    <property type="match status" value="1"/>
</dbReference>
<dbReference type="Proteomes" id="UP000549394">
    <property type="component" value="Unassembled WGS sequence"/>
</dbReference>
<dbReference type="OrthoDB" id="159299at2759"/>
<dbReference type="AlphaFoldDB" id="A0A7I8V6G0"/>
<dbReference type="PANTHER" id="PTHR15371">
    <property type="entry name" value="TIM23"/>
    <property type="match status" value="1"/>
</dbReference>
<proteinExistence type="predicted"/>
<evidence type="ECO:0000256" key="4">
    <source>
        <dbReference type="ARBA" id="ARBA00023136"/>
    </source>
</evidence>
<dbReference type="GO" id="GO:0030150">
    <property type="term" value="P:protein import into mitochondrial matrix"/>
    <property type="evidence" value="ECO:0007669"/>
    <property type="project" value="TreeGrafter"/>
</dbReference>
<dbReference type="GO" id="GO:0005744">
    <property type="term" value="C:TIM23 mitochondrial import inner membrane translocase complex"/>
    <property type="evidence" value="ECO:0007669"/>
    <property type="project" value="TreeGrafter"/>
</dbReference>
<keyword evidence="2" id="KW-0812">Transmembrane</keyword>
<keyword evidence="3" id="KW-1133">Transmembrane helix</keyword>
<dbReference type="GO" id="GO:0008320">
    <property type="term" value="F:protein transmembrane transporter activity"/>
    <property type="evidence" value="ECO:0007669"/>
    <property type="project" value="TreeGrafter"/>
</dbReference>
<accession>A0A7I8V6G0</accession>
<evidence type="ECO:0000256" key="2">
    <source>
        <dbReference type="ARBA" id="ARBA00022692"/>
    </source>
</evidence>
<keyword evidence="6" id="KW-1185">Reference proteome</keyword>
<evidence type="ECO:0000313" key="6">
    <source>
        <dbReference type="Proteomes" id="UP000549394"/>
    </source>
</evidence>
<evidence type="ECO:0000256" key="3">
    <source>
        <dbReference type="ARBA" id="ARBA00022989"/>
    </source>
</evidence>
<protein>
    <submittedName>
        <fullName evidence="5">Uncharacterized protein</fullName>
    </submittedName>
</protein>